<evidence type="ECO:0000256" key="3">
    <source>
        <dbReference type="SAM" id="MobiDB-lite"/>
    </source>
</evidence>
<gene>
    <name evidence="5" type="ORF">ElyMa_006054600</name>
</gene>
<dbReference type="EMBL" id="BMAT01012127">
    <property type="protein sequence ID" value="GFR86517.1"/>
    <property type="molecule type" value="Genomic_DNA"/>
</dbReference>
<protein>
    <submittedName>
        <fullName evidence="5">Ankyrin repeat and SAM domain-containing protein 3</fullName>
    </submittedName>
</protein>
<feature type="region of interest" description="Disordered" evidence="3">
    <location>
        <begin position="172"/>
        <end position="289"/>
    </location>
</feature>
<feature type="coiled-coil region" evidence="2">
    <location>
        <begin position="737"/>
        <end position="771"/>
    </location>
</feature>
<proteinExistence type="predicted"/>
<evidence type="ECO:0000256" key="2">
    <source>
        <dbReference type="SAM" id="Coils"/>
    </source>
</evidence>
<dbReference type="InterPro" id="IPR013761">
    <property type="entry name" value="SAM/pointed_sf"/>
</dbReference>
<dbReference type="AlphaFoldDB" id="A0AAV4GL98"/>
<feature type="compositionally biased region" description="Low complexity" evidence="3">
    <location>
        <begin position="557"/>
        <end position="566"/>
    </location>
</feature>
<name>A0AAV4GL98_9GAST</name>
<evidence type="ECO:0000313" key="6">
    <source>
        <dbReference type="Proteomes" id="UP000762676"/>
    </source>
</evidence>
<feature type="domain" description="SAM" evidence="4">
    <location>
        <begin position="661"/>
        <end position="724"/>
    </location>
</feature>
<accession>A0AAV4GL98</accession>
<feature type="region of interest" description="Disordered" evidence="3">
    <location>
        <begin position="337"/>
        <end position="360"/>
    </location>
</feature>
<dbReference type="PANTHER" id="PTHR10627">
    <property type="entry name" value="SCP160"/>
    <property type="match status" value="1"/>
</dbReference>
<dbReference type="Pfam" id="PF00536">
    <property type="entry name" value="SAM_1"/>
    <property type="match status" value="1"/>
</dbReference>
<evidence type="ECO:0000313" key="5">
    <source>
        <dbReference type="EMBL" id="GFR86517.1"/>
    </source>
</evidence>
<dbReference type="InterPro" id="IPR047238">
    <property type="entry name" value="ANKS3_SAM"/>
</dbReference>
<feature type="compositionally biased region" description="Low complexity" evidence="3">
    <location>
        <begin position="220"/>
        <end position="235"/>
    </location>
</feature>
<organism evidence="5 6">
    <name type="scientific">Elysia marginata</name>
    <dbReference type="NCBI Taxonomy" id="1093978"/>
    <lineage>
        <taxon>Eukaryota</taxon>
        <taxon>Metazoa</taxon>
        <taxon>Spiralia</taxon>
        <taxon>Lophotrochozoa</taxon>
        <taxon>Mollusca</taxon>
        <taxon>Gastropoda</taxon>
        <taxon>Heterobranchia</taxon>
        <taxon>Euthyneura</taxon>
        <taxon>Panpulmonata</taxon>
        <taxon>Sacoglossa</taxon>
        <taxon>Placobranchoidea</taxon>
        <taxon>Plakobranchidae</taxon>
        <taxon>Elysia</taxon>
    </lineage>
</organism>
<feature type="compositionally biased region" description="Polar residues" evidence="3">
    <location>
        <begin position="116"/>
        <end position="127"/>
    </location>
</feature>
<dbReference type="GO" id="GO:0005737">
    <property type="term" value="C:cytoplasm"/>
    <property type="evidence" value="ECO:0007669"/>
    <property type="project" value="TreeGrafter"/>
</dbReference>
<keyword evidence="2" id="KW-0175">Coiled coil</keyword>
<dbReference type="SMART" id="SM00454">
    <property type="entry name" value="SAM"/>
    <property type="match status" value="1"/>
</dbReference>
<reference evidence="5 6" key="1">
    <citation type="journal article" date="2021" name="Elife">
        <title>Chloroplast acquisition without the gene transfer in kleptoplastic sea slugs, Plakobranchus ocellatus.</title>
        <authorList>
            <person name="Maeda T."/>
            <person name="Takahashi S."/>
            <person name="Yoshida T."/>
            <person name="Shimamura S."/>
            <person name="Takaki Y."/>
            <person name="Nagai Y."/>
            <person name="Toyoda A."/>
            <person name="Suzuki Y."/>
            <person name="Arimoto A."/>
            <person name="Ishii H."/>
            <person name="Satoh N."/>
            <person name="Nishiyama T."/>
            <person name="Hasebe M."/>
            <person name="Maruyama T."/>
            <person name="Minagawa J."/>
            <person name="Obokata J."/>
            <person name="Shigenobu S."/>
        </authorList>
    </citation>
    <scope>NUCLEOTIDE SEQUENCE [LARGE SCALE GENOMIC DNA]</scope>
</reference>
<keyword evidence="6" id="KW-1185">Reference proteome</keyword>
<evidence type="ECO:0000256" key="1">
    <source>
        <dbReference type="ARBA" id="ARBA00022737"/>
    </source>
</evidence>
<dbReference type="Gene3D" id="1.10.150.50">
    <property type="entry name" value="Transcription Factor, Ets-1"/>
    <property type="match status" value="1"/>
</dbReference>
<feature type="region of interest" description="Disordered" evidence="3">
    <location>
        <begin position="94"/>
        <end position="137"/>
    </location>
</feature>
<keyword evidence="1" id="KW-0677">Repeat</keyword>
<comment type="caution">
    <text evidence="5">The sequence shown here is derived from an EMBL/GenBank/DDBJ whole genome shotgun (WGS) entry which is preliminary data.</text>
</comment>
<feature type="compositionally biased region" description="Basic and acidic residues" evidence="3">
    <location>
        <begin position="101"/>
        <end position="111"/>
    </location>
</feature>
<feature type="region of interest" description="Disordered" evidence="3">
    <location>
        <begin position="546"/>
        <end position="569"/>
    </location>
</feature>
<dbReference type="PROSITE" id="PS50105">
    <property type="entry name" value="SAM_DOMAIN"/>
    <property type="match status" value="1"/>
</dbReference>
<dbReference type="CDD" id="cd09519">
    <property type="entry name" value="SAM_ANKS3"/>
    <property type="match status" value="1"/>
</dbReference>
<dbReference type="PANTHER" id="PTHR10627:SF69">
    <property type="entry name" value="PROTEIN BICAUDAL C"/>
    <property type="match status" value="1"/>
</dbReference>
<feature type="region of interest" description="Disordered" evidence="3">
    <location>
        <begin position="38"/>
        <end position="65"/>
    </location>
</feature>
<sequence>MARSLALLNGYMKIVSLIDNQELPVGRLRAEADLCCGPSQERETRQRSSSQANLLNKAPSPSIMDGPEAIARMISRSRQPDTGAYTELEVPRGYVTFPAPQDDKKETRLSYRDVTSPINQEDYQDSSGSRDFDDFNDESNAFTKTGAITIKSSSSSSGGLMAALGLSLDSDDGHLDSQADQALQPSLPLRNQPTSGRDSVTENEQPEYDVDGDSSRPVDSHSPSLNDTSSLSSSDNRQRCSTNDKANGEEGNKKPSALKDYFPLDASFPPGDEEHTASGKPQRQRSKASLKADGYLPKENMSHAEIVNRFLDKLTLDDSEHANGESEILPIGKTVDSVKSSDFHDPQTKSAPPKYKIEDKTGADPNIAFDKVSKVPVSSNFVKGAGKPHLYTSNSLHENLGYPAELPTVQTTQPQAQQWAPHPPLNHHHPLHNRHKHSQYHSNTNMPGLQDMNSNMYNILTLAGPLRPPSQKQPGINLPYLGGLQQQYFYTDLPATPYPLGQTPYQSVTPTEGNPAANLQHFYAPPDGEQNAAAQLVTNSVVMPPNTPHFSPNSKDTTTATQPAHHAASDWGAAGEPLSVAPKGGIPSCPPPPAVHPTVRMPVTLPLPPLPGLTHHLPPDSAAASSPSVIIPGHFTSQPITAPPQPLNPTVQQSPVVANNDGPKDLKDMLGQLGLLKYLDKFEEQDVDLQVFLSLTDNDLKELGIKLFGPRKKMTNAIARWHSSAPTAKTNLEQAYADKLEGEMQEMAIQLNQAYDNEDRLKAQVSQEQQLRSVTESCLMEERSGWEQACQMLQTTRGKLRALGEQQSRLRHYQKELRKQFESWAVEIGSSNTINNNSGHGGQALTDFERDGFQSIDCVQPELGTNIDGGNGYKQTVPLGSKVVAAAEQMKRSDECLKEMMQTLSSLVLNTDHILKSVQSLGNMGKDVT</sequence>
<dbReference type="SUPFAM" id="SSF47769">
    <property type="entry name" value="SAM/Pointed domain"/>
    <property type="match status" value="1"/>
</dbReference>
<dbReference type="InterPro" id="IPR001660">
    <property type="entry name" value="SAM"/>
</dbReference>
<feature type="compositionally biased region" description="Polar residues" evidence="3">
    <location>
        <begin position="178"/>
        <end position="198"/>
    </location>
</feature>
<evidence type="ECO:0000259" key="4">
    <source>
        <dbReference type="PROSITE" id="PS50105"/>
    </source>
</evidence>
<dbReference type="Proteomes" id="UP000762676">
    <property type="component" value="Unassembled WGS sequence"/>
</dbReference>